<evidence type="ECO:0000256" key="3">
    <source>
        <dbReference type="ARBA" id="ARBA00023224"/>
    </source>
</evidence>
<dbReference type="Gene3D" id="1.10.287.950">
    <property type="entry name" value="Methyl-accepting chemotaxis protein"/>
    <property type="match status" value="1"/>
</dbReference>
<accession>A0ABW5XGN1</accession>
<dbReference type="PROSITE" id="PS50111">
    <property type="entry name" value="CHEMOTAXIS_TRANSDUC_2"/>
    <property type="match status" value="1"/>
</dbReference>
<evidence type="ECO:0000256" key="2">
    <source>
        <dbReference type="ARBA" id="ARBA00022989"/>
    </source>
</evidence>
<dbReference type="Pfam" id="PF00015">
    <property type="entry name" value="MCPsignal"/>
    <property type="match status" value="1"/>
</dbReference>
<evidence type="ECO:0000259" key="8">
    <source>
        <dbReference type="PROSITE" id="PS50885"/>
    </source>
</evidence>
<dbReference type="CDD" id="cd06225">
    <property type="entry name" value="HAMP"/>
    <property type="match status" value="1"/>
</dbReference>
<evidence type="ECO:0000259" key="7">
    <source>
        <dbReference type="PROSITE" id="PS50111"/>
    </source>
</evidence>
<dbReference type="SMART" id="SM00283">
    <property type="entry name" value="MA"/>
    <property type="match status" value="1"/>
</dbReference>
<organism evidence="9 10">
    <name type="scientific">Populibacterium corticicola</name>
    <dbReference type="NCBI Taxonomy" id="1812826"/>
    <lineage>
        <taxon>Bacteria</taxon>
        <taxon>Bacillati</taxon>
        <taxon>Actinomycetota</taxon>
        <taxon>Actinomycetes</taxon>
        <taxon>Micrococcales</taxon>
        <taxon>Jonesiaceae</taxon>
        <taxon>Populibacterium</taxon>
    </lineage>
</organism>
<feature type="domain" description="HAMP" evidence="8">
    <location>
        <begin position="255"/>
        <end position="307"/>
    </location>
</feature>
<keyword evidence="10" id="KW-1185">Reference proteome</keyword>
<dbReference type="PANTHER" id="PTHR32089:SF112">
    <property type="entry name" value="LYSOZYME-LIKE PROTEIN-RELATED"/>
    <property type="match status" value="1"/>
</dbReference>
<proteinExistence type="inferred from homology"/>
<feature type="transmembrane region" description="Helical" evidence="6">
    <location>
        <begin position="54"/>
        <end position="75"/>
    </location>
</feature>
<name>A0ABW5XGN1_9MICO</name>
<dbReference type="SMART" id="SM00304">
    <property type="entry name" value="HAMP"/>
    <property type="match status" value="2"/>
</dbReference>
<keyword evidence="1 6" id="KW-0812">Transmembrane</keyword>
<dbReference type="EMBL" id="JBHUOP010000003">
    <property type="protein sequence ID" value="MFD2840401.1"/>
    <property type="molecule type" value="Genomic_DNA"/>
</dbReference>
<evidence type="ECO:0000313" key="10">
    <source>
        <dbReference type="Proteomes" id="UP001597391"/>
    </source>
</evidence>
<dbReference type="PROSITE" id="PS50885">
    <property type="entry name" value="HAMP"/>
    <property type="match status" value="1"/>
</dbReference>
<feature type="transmembrane region" description="Helical" evidence="6">
    <location>
        <begin position="228"/>
        <end position="248"/>
    </location>
</feature>
<dbReference type="Pfam" id="PF00672">
    <property type="entry name" value="HAMP"/>
    <property type="match status" value="1"/>
</dbReference>
<dbReference type="SUPFAM" id="SSF58104">
    <property type="entry name" value="Methyl-accepting chemotaxis protein (MCP) signaling domain"/>
    <property type="match status" value="1"/>
</dbReference>
<keyword evidence="2 6" id="KW-1133">Transmembrane helix</keyword>
<evidence type="ECO:0000256" key="6">
    <source>
        <dbReference type="SAM" id="Phobius"/>
    </source>
</evidence>
<dbReference type="InterPro" id="IPR003660">
    <property type="entry name" value="HAMP_dom"/>
</dbReference>
<gene>
    <name evidence="9" type="ORF">ACFSYH_07420</name>
</gene>
<evidence type="ECO:0000256" key="4">
    <source>
        <dbReference type="ARBA" id="ARBA00029447"/>
    </source>
</evidence>
<keyword evidence="3 5" id="KW-0807">Transducer</keyword>
<feature type="domain" description="Methyl-accepting transducer" evidence="7">
    <location>
        <begin position="326"/>
        <end position="545"/>
    </location>
</feature>
<evidence type="ECO:0000256" key="5">
    <source>
        <dbReference type="PROSITE-ProRule" id="PRU00284"/>
    </source>
</evidence>
<dbReference type="InterPro" id="IPR004090">
    <property type="entry name" value="Chemotax_Me-accpt_rcpt"/>
</dbReference>
<comment type="caution">
    <text evidence="9">The sequence shown here is derived from an EMBL/GenBank/DDBJ whole genome shotgun (WGS) entry which is preliminary data.</text>
</comment>
<comment type="similarity">
    <text evidence="4">Belongs to the methyl-accepting chemotaxis (MCP) protein family.</text>
</comment>
<dbReference type="Proteomes" id="UP001597391">
    <property type="component" value="Unassembled WGS sequence"/>
</dbReference>
<keyword evidence="6" id="KW-0472">Membrane</keyword>
<evidence type="ECO:0000313" key="9">
    <source>
        <dbReference type="EMBL" id="MFD2840401.1"/>
    </source>
</evidence>
<evidence type="ECO:0000256" key="1">
    <source>
        <dbReference type="ARBA" id="ARBA00022692"/>
    </source>
</evidence>
<dbReference type="InterPro" id="IPR004089">
    <property type="entry name" value="MCPsignal_dom"/>
</dbReference>
<dbReference type="PANTHER" id="PTHR32089">
    <property type="entry name" value="METHYL-ACCEPTING CHEMOTAXIS PROTEIN MCPB"/>
    <property type="match status" value="1"/>
</dbReference>
<reference evidence="10" key="1">
    <citation type="journal article" date="2019" name="Int. J. Syst. Evol. Microbiol.">
        <title>The Global Catalogue of Microorganisms (GCM) 10K type strain sequencing project: providing services to taxonomists for standard genome sequencing and annotation.</title>
        <authorList>
            <consortium name="The Broad Institute Genomics Platform"/>
            <consortium name="The Broad Institute Genome Sequencing Center for Infectious Disease"/>
            <person name="Wu L."/>
            <person name="Ma J."/>
        </authorList>
    </citation>
    <scope>NUCLEOTIDE SEQUENCE [LARGE SCALE GENOMIC DNA]</scope>
    <source>
        <strain evidence="10">KCTC 33576</strain>
    </source>
</reference>
<protein>
    <submittedName>
        <fullName evidence="9">Methyl-accepting chemotaxis protein</fullName>
    </submittedName>
</protein>
<dbReference type="PRINTS" id="PR00260">
    <property type="entry name" value="CHEMTRNSDUCR"/>
</dbReference>
<sequence length="570" mass="59508">MTDVALREREDASASTLDEEPGTALLEMVGAAPHTAGHWEINVKRRQTIKARMTALIGTGIIGVLVIGVLAAVLLQTLTNASKEVNRANLEVSAPLSSLRENLANGQVILGHVGSATTNGDRDRWLGHLTENDALIEQSLESLRAGMQDPDHAAYVSFLSNYDNFKTARDDTLIPTAQPDKNSTGQFNRLREVLIQGKVDSYTADLDQLGADIDAYTANIVKEAEGRATTSLILLIAVLVVISTIMWFSGRQISTSIRTSIGALVETARALGSGDLTADHSETGQDEIGEVVRLLDSARHSMAETLRGVAGTSQVVSGAARNLGESSTEVSAMAQETSAQAGVVAAAAEQVSRNIEFVATGAEEMGASIREIASNATEAAQVASRATDVAQQTSQTVAKLGESSEQIGTVVRAITSIAEQTNLLALNATIEAARAGDAGKGFAVVASEVKELAQETARATEDIAQRVEAIQQDTAGAVAAIAEITEIVESINTFQGTIASAVEEQTATTAEIGRSVTEAASGAQEIATNIAGVAQSAAQSAETVSAMGGETHELAAQSTELQERLAAFKF</sequence>